<feature type="compositionally biased region" description="Polar residues" evidence="3">
    <location>
        <begin position="1160"/>
        <end position="1183"/>
    </location>
</feature>
<gene>
    <name evidence="6" type="ORF">IWW36_000311</name>
</gene>
<feature type="region of interest" description="Disordered" evidence="3">
    <location>
        <begin position="200"/>
        <end position="232"/>
    </location>
</feature>
<evidence type="ECO:0000259" key="4">
    <source>
        <dbReference type="PROSITE" id="PS50009"/>
    </source>
</evidence>
<feature type="region of interest" description="Disordered" evidence="3">
    <location>
        <begin position="1101"/>
        <end position="1131"/>
    </location>
</feature>
<dbReference type="InterPro" id="IPR036964">
    <property type="entry name" value="RASGEF_cat_dom_sf"/>
</dbReference>
<feature type="region of interest" description="Disordered" evidence="3">
    <location>
        <begin position="160"/>
        <end position="181"/>
    </location>
</feature>
<dbReference type="Proteomes" id="UP001139887">
    <property type="component" value="Unassembled WGS sequence"/>
</dbReference>
<feature type="compositionally biased region" description="Polar residues" evidence="3">
    <location>
        <begin position="1217"/>
        <end position="1228"/>
    </location>
</feature>
<feature type="region of interest" description="Disordered" evidence="3">
    <location>
        <begin position="332"/>
        <end position="364"/>
    </location>
</feature>
<sequence>MDADSDDDQLMLVPAALQSGHTTPSRLSQTSQETTAMSHSAYIVTEPSNGGWDAELQSNGLQAFPRPRSSIEDSDGLGAEGSSVAVDSRIERRKRNQYKRHGSLTLAWQQQKQQAEESKHAANYYSEALLSSDMYFDGSPMTMPVVSYPRNVYQKNVSSQRHSVTDQYEQPKNTQRTRLSGAHSAIAAVTGSRIMTRLRSNSLVSSRSNKGLRSEARHSGSRLRFSNDGSELNCHQSSNTSGLFAPVNSYRASSSSSGIFRASFDYSRSGISSRDNVSSATYVPDAGSRISKNRGSAQRSAPMGMSLDTANCTAEKPPDMRGSQIELLSECASSGCSDDRDKPDAEAVNGPGKEYSPDTLLLSPLGKSASKTAAEDNANMIKPFADKGVSSSRTEWLEGTGSIVAPTAHSSRSSGHCDKTVWPSNCPGTNSTEEALTDSPYSSSRGAALSLCGDGGSYRPNISVRAAEASKLDESHAHSGNVGDQSSNCTFAAANVSGVGVSRGRSSNSSTCAQQLDGSSSSAADCDRQSVEDVSSRTGYSYACLAGKSTELRQFGGSASGCLLPHQNLAPQHYSQEQPLSAFSSSSFSSHFASSVSDIATSIAPAFTFTAISPPELPQEQHIPAYSIGPFGAGTKQSNDFPLSEISETPLDSVENISEQISKYDKRCRRARLVSNPPTFPLPQLPAADMSADTSAPTSMPSNFSEASLHPINNCSEQIPNSAPESATQTAINTAACTPVASSTRASAAATDTSGDFTKVGDDRKQTAVSAAYQNNTIHSSPTHFVLRNHKSMSELKQRCPEPTSEPTAKPSLTEPAAHLQGTEGCESGDMYANSSVCDRQLHNNGVSLNAADDRCAGNESDLTRHPTLVFDQSPFFRASALINVPVSSIQTASTLDEHAIMDTECPNDEYVEPNEFESGVSCVPIPANAASTFNIHTNSIDECRASEERAHELGVEYVPSKSAAGKTSEPIKHSETSYARQNTLAELSKPRPRPAAAPTQQQSSSKPDSAEGPFCRNSLFPNVVKQQSRCLSVLLQHGPHGGIRRIGPLLITRERGGVAIANLNPAFVDMMDVQPVDNETAAFLKRANIRRRSFSTNPLDPSGDWLKAMPNGSNSGVKKAAPAPSSSGPGMWWPLNDDNCSDEVIYEVHVASSSGNDAASAQASVERMGSSTSLANSGSKPTSAVGAPRKGSVSSQLRMMVRADSSSSVSGGHMRSNLSQSSLVSPNNGPLLARSVSDTSDISSSGYNGKTSLPGHNLADVTMKTEGGTITRSIKCISLRLLVNRLASPEGNVDSDLMTDFLNSYRFFAHPIDVMRLIIIRYMNCFAVSAEDGDYSDTGDAEDADDDGDDNDDGECKFLTINGWRKTERHASNRKSGEESRRASTRFLPPLARNDGAIVQLRVMNIIKYWIKFHPHDFRLHHRLTRLLLLFLSHIQKQPGRAEFVNSIRQKLSSGKLLAVETPSFAGPPAVSSLPATAVQSQTPSIRNSAIRANGLETARSAIDLQAVGTQKAHTELKDNAAHGPQAAAATAAGQLTSSVSASNLQSSQQRMASSSVAKMGAGNSAALGAGRTQHTKKGSTSYFRSLFQHRSKSNANANDTSGSGSDSEALIGYNGQSVRISQRGEPVKTISELPFISGKDNAEQSAVQPSGNMYASDFGLVVMEALAKSGVPTPQTPVGRTLLNYTIANRNPYRVNMVGIDPATFAEQLTLLEHELFARISATEFSLKGRVGNLETILHTMQGMTPDTRSGQTAANPVPNLTAMTSWFNQATYWAVLSVLSEPTAAARALVIKQLIHIAFHCLARRNYYGAFELAIALDNSAVRRLHETWQLIPPLMKDIVSRILKVLQSRMNFRTYRESVKAAMVGASGPDEDMFNEVLEQIKALRAKDLILTSHAPTSQSSNASTGGTGLGNLVHGALFGTGGDDTGKHHSRKKSSAHSGGSAGGGTTAKESAPAMLTEQDCACITYAIRIRAASFAFTDPNAGASAGVTGYGHSSVPVSSKGGRGSGAHLSSSSSRSNLSSNVNTSGNPAGDSNESRSRRARSTSNSNGVAGGRSGSSTAFKQGRMITDGMPLPLVPFVAVHMTDLLHADEANSTYSEEHQKMRSRNPTGPDSEANLNSLHPLGAAAALANKRHLRCDSAAISNVNQAQPLINMQKFRLITAMLRELHLAQRTKYPYMADKMLQQQIHSAVRNIKAQTNDIFNVVEEVAMEDPILARPPTAYAPPFGRSRAGSNASRQAEAIESEDQMFGYPLYQIAALQKSQDGASLVDASMEWDCTDIKDNQELEQRLYMLSKWVEPVSNTR</sequence>
<dbReference type="PANTHER" id="PTHR23113:SF99">
    <property type="entry name" value="RASGEF DOMAIN-CONTAINING PROTEIN"/>
    <property type="match status" value="1"/>
</dbReference>
<dbReference type="InterPro" id="IPR023578">
    <property type="entry name" value="Ras_GEF_dom_sf"/>
</dbReference>
<dbReference type="InterPro" id="IPR001895">
    <property type="entry name" value="RASGEF_cat_dom"/>
</dbReference>
<feature type="region of interest" description="Disordered" evidence="3">
    <location>
        <begin position="957"/>
        <end position="1014"/>
    </location>
</feature>
<feature type="compositionally biased region" description="Low complexity" evidence="3">
    <location>
        <begin position="500"/>
        <end position="510"/>
    </location>
</feature>
<feature type="region of interest" description="Disordered" evidence="3">
    <location>
        <begin position="1"/>
        <end position="38"/>
    </location>
</feature>
<feature type="compositionally biased region" description="Low complexity" evidence="3">
    <location>
        <begin position="742"/>
        <end position="754"/>
    </location>
</feature>
<dbReference type="CDD" id="cd06224">
    <property type="entry name" value="REM"/>
    <property type="match status" value="1"/>
</dbReference>
<dbReference type="SMART" id="SM00147">
    <property type="entry name" value="RasGEF"/>
    <property type="match status" value="1"/>
</dbReference>
<dbReference type="PROSITE" id="PS50212">
    <property type="entry name" value="RASGEF_NTER"/>
    <property type="match status" value="1"/>
</dbReference>
<feature type="region of interest" description="Disordered" evidence="3">
    <location>
        <begin position="794"/>
        <end position="825"/>
    </location>
</feature>
<feature type="compositionally biased region" description="Low complexity" evidence="3">
    <location>
        <begin position="200"/>
        <end position="209"/>
    </location>
</feature>
<dbReference type="PANTHER" id="PTHR23113">
    <property type="entry name" value="GUANINE NUCLEOTIDE EXCHANGE FACTOR"/>
    <property type="match status" value="1"/>
</dbReference>
<dbReference type="Gene3D" id="1.20.870.10">
    <property type="entry name" value="Son of sevenless (SoS) protein Chain: S domain 1"/>
    <property type="match status" value="1"/>
</dbReference>
<feature type="domain" description="N-terminal Ras-GEF" evidence="5">
    <location>
        <begin position="1271"/>
        <end position="1457"/>
    </location>
</feature>
<comment type="caution">
    <text evidence="6">The sequence shown here is derived from an EMBL/GenBank/DDBJ whole genome shotgun (WGS) entry which is preliminary data.</text>
</comment>
<protein>
    <recommendedName>
        <fullName evidence="8">Ras-GEF domain-containing protein</fullName>
    </recommendedName>
</protein>
<feature type="region of interest" description="Disordered" evidence="3">
    <location>
        <begin position="1593"/>
        <end position="1612"/>
    </location>
</feature>
<feature type="region of interest" description="Disordered" evidence="3">
    <location>
        <begin position="1925"/>
        <end position="1957"/>
    </location>
</feature>
<organism evidence="6 7">
    <name type="scientific">Coemansia brasiliensis</name>
    <dbReference type="NCBI Taxonomy" id="2650707"/>
    <lineage>
        <taxon>Eukaryota</taxon>
        <taxon>Fungi</taxon>
        <taxon>Fungi incertae sedis</taxon>
        <taxon>Zoopagomycota</taxon>
        <taxon>Kickxellomycotina</taxon>
        <taxon>Kickxellomycetes</taxon>
        <taxon>Kickxellales</taxon>
        <taxon>Kickxellaceae</taxon>
        <taxon>Coemansia</taxon>
    </lineage>
</organism>
<keyword evidence="1 2" id="KW-0344">Guanine-nucleotide releasing factor</keyword>
<dbReference type="InterPro" id="IPR008937">
    <property type="entry name" value="Ras-like_GEF"/>
</dbReference>
<dbReference type="GO" id="GO:0007265">
    <property type="term" value="P:Ras protein signal transduction"/>
    <property type="evidence" value="ECO:0007669"/>
    <property type="project" value="TreeGrafter"/>
</dbReference>
<reference evidence="6" key="1">
    <citation type="submission" date="2022-07" db="EMBL/GenBank/DDBJ databases">
        <title>Phylogenomic reconstructions and comparative analyses of Kickxellomycotina fungi.</title>
        <authorList>
            <person name="Reynolds N.K."/>
            <person name="Stajich J.E."/>
            <person name="Barry K."/>
            <person name="Grigoriev I.V."/>
            <person name="Crous P."/>
            <person name="Smith M.E."/>
        </authorList>
    </citation>
    <scope>NUCLEOTIDE SEQUENCE</scope>
    <source>
        <strain evidence="6">NRRL 1566</strain>
    </source>
</reference>
<keyword evidence="7" id="KW-1185">Reference proteome</keyword>
<feature type="region of interest" description="Disordered" evidence="3">
    <location>
        <begin position="2003"/>
        <end position="2066"/>
    </location>
</feature>
<feature type="compositionally biased region" description="Polar residues" evidence="3">
    <location>
        <begin position="1595"/>
        <end position="1608"/>
    </location>
</feature>
<feature type="compositionally biased region" description="Low complexity" evidence="3">
    <location>
        <begin position="2012"/>
        <end position="2027"/>
    </location>
</feature>
<feature type="compositionally biased region" description="Polar residues" evidence="3">
    <location>
        <begin position="19"/>
        <end position="38"/>
    </location>
</feature>
<proteinExistence type="predicted"/>
<evidence type="ECO:0000313" key="6">
    <source>
        <dbReference type="EMBL" id="KAJ2852424.1"/>
    </source>
</evidence>
<dbReference type="Pfam" id="PF00617">
    <property type="entry name" value="RasGEF"/>
    <property type="match status" value="1"/>
</dbReference>
<feature type="region of interest" description="Disordered" evidence="3">
    <location>
        <begin position="742"/>
        <end position="761"/>
    </location>
</feature>
<evidence type="ECO:0000313" key="7">
    <source>
        <dbReference type="Proteomes" id="UP001139887"/>
    </source>
</evidence>
<dbReference type="SUPFAM" id="SSF48366">
    <property type="entry name" value="Ras GEF"/>
    <property type="match status" value="2"/>
</dbReference>
<feature type="region of interest" description="Disordered" evidence="3">
    <location>
        <begin position="675"/>
        <end position="703"/>
    </location>
</feature>
<feature type="region of interest" description="Disordered" evidence="3">
    <location>
        <begin position="2099"/>
        <end position="2121"/>
    </location>
</feature>
<name>A0A9W8M037_9FUNG</name>
<dbReference type="EMBL" id="JANBUW010000003">
    <property type="protein sequence ID" value="KAJ2852424.1"/>
    <property type="molecule type" value="Genomic_DNA"/>
</dbReference>
<feature type="region of interest" description="Disordered" evidence="3">
    <location>
        <begin position="64"/>
        <end position="85"/>
    </location>
</feature>
<accession>A0A9W8M037</accession>
<feature type="compositionally biased region" description="Polar residues" evidence="3">
    <location>
        <begin position="2111"/>
        <end position="2121"/>
    </location>
</feature>
<feature type="region of interest" description="Disordered" evidence="3">
    <location>
        <begin position="500"/>
        <end position="527"/>
    </location>
</feature>
<feature type="compositionally biased region" description="Low complexity" evidence="3">
    <location>
        <begin position="995"/>
        <end position="1008"/>
    </location>
</feature>
<evidence type="ECO:0008006" key="8">
    <source>
        <dbReference type="Google" id="ProtNLM"/>
    </source>
</evidence>
<dbReference type="OrthoDB" id="28357at2759"/>
<dbReference type="Pfam" id="PF00618">
    <property type="entry name" value="RasGEF_N"/>
    <property type="match status" value="1"/>
</dbReference>
<dbReference type="InterPro" id="IPR000651">
    <property type="entry name" value="Ras-like_Gua-exchang_fac_N"/>
</dbReference>
<dbReference type="PROSITE" id="PS50009">
    <property type="entry name" value="RASGEF_CAT"/>
    <property type="match status" value="1"/>
</dbReference>
<evidence type="ECO:0000256" key="1">
    <source>
        <dbReference type="ARBA" id="ARBA00022658"/>
    </source>
</evidence>
<evidence type="ECO:0000259" key="5">
    <source>
        <dbReference type="PROSITE" id="PS50212"/>
    </source>
</evidence>
<dbReference type="GO" id="GO:0005085">
    <property type="term" value="F:guanyl-nucleotide exchange factor activity"/>
    <property type="evidence" value="ECO:0007669"/>
    <property type="project" value="UniProtKB-KW"/>
</dbReference>
<feature type="compositionally biased region" description="Polar residues" evidence="3">
    <location>
        <begin position="511"/>
        <end position="523"/>
    </location>
</feature>
<feature type="compositionally biased region" description="Polar residues" evidence="3">
    <location>
        <begin position="160"/>
        <end position="178"/>
    </location>
</feature>
<feature type="region of interest" description="Disordered" evidence="3">
    <location>
        <begin position="1160"/>
        <end position="1228"/>
    </location>
</feature>
<feature type="compositionally biased region" description="Polar residues" evidence="3">
    <location>
        <begin position="692"/>
        <end position="703"/>
    </location>
</feature>
<evidence type="ECO:0000256" key="2">
    <source>
        <dbReference type="PROSITE-ProRule" id="PRU00168"/>
    </source>
</evidence>
<feature type="compositionally biased region" description="Polar residues" evidence="3">
    <location>
        <begin position="977"/>
        <end position="986"/>
    </location>
</feature>
<dbReference type="Gene3D" id="1.10.840.10">
    <property type="entry name" value="Ras guanine-nucleotide exchange factors catalytic domain"/>
    <property type="match status" value="2"/>
</dbReference>
<evidence type="ECO:0000256" key="3">
    <source>
        <dbReference type="SAM" id="MobiDB-lite"/>
    </source>
</evidence>
<feature type="domain" description="Ras-GEF" evidence="4">
    <location>
        <begin position="1703"/>
        <end position="1957"/>
    </location>
</feature>
<dbReference type="GO" id="GO:0005886">
    <property type="term" value="C:plasma membrane"/>
    <property type="evidence" value="ECO:0007669"/>
    <property type="project" value="TreeGrafter"/>
</dbReference>